<dbReference type="VEuPathDB" id="VectorBase:AAEL000671"/>
<accession>A0A1S4EWI6</accession>
<feature type="compositionally biased region" description="Low complexity" evidence="4">
    <location>
        <begin position="1400"/>
        <end position="1424"/>
    </location>
</feature>
<feature type="compositionally biased region" description="Basic and acidic residues" evidence="4">
    <location>
        <begin position="1451"/>
        <end position="1462"/>
    </location>
</feature>
<dbReference type="PANTHER" id="PTHR24366:SF96">
    <property type="entry name" value="LEUCINE RICH REPEAT CONTAINING 53"/>
    <property type="match status" value="1"/>
</dbReference>
<evidence type="ECO:0000259" key="7">
    <source>
        <dbReference type="PROSITE" id="PS50104"/>
    </source>
</evidence>
<dbReference type="FunFam" id="3.40.50.10140:FF:000021">
    <property type="entry name" value="Toll receptor 13"/>
    <property type="match status" value="1"/>
</dbReference>
<keyword evidence="6" id="KW-0732">Signal</keyword>
<dbReference type="PROSITE" id="PS51450">
    <property type="entry name" value="LRR"/>
    <property type="match status" value="7"/>
</dbReference>
<dbReference type="InterPro" id="IPR032675">
    <property type="entry name" value="LRR_dom_sf"/>
</dbReference>
<dbReference type="Pfam" id="PF00560">
    <property type="entry name" value="LRR_1"/>
    <property type="match status" value="1"/>
</dbReference>
<dbReference type="PROSITE" id="PS50104">
    <property type="entry name" value="TIR"/>
    <property type="match status" value="1"/>
</dbReference>
<dbReference type="GO" id="GO:0007165">
    <property type="term" value="P:signal transduction"/>
    <property type="evidence" value="ECO:0007669"/>
    <property type="project" value="InterPro"/>
</dbReference>
<evidence type="ECO:0000256" key="6">
    <source>
        <dbReference type="SAM" id="SignalP"/>
    </source>
</evidence>
<evidence type="ECO:0000256" key="2">
    <source>
        <dbReference type="ARBA" id="ARBA00022614"/>
    </source>
</evidence>
<keyword evidence="9" id="KW-1185">Reference proteome</keyword>
<dbReference type="EnsemblMetazoa" id="AAEL000671-RA">
    <property type="protein sequence ID" value="AAEL000671-PA"/>
    <property type="gene ID" value="AAEL000671"/>
</dbReference>
<dbReference type="Pfam" id="PF01582">
    <property type="entry name" value="TIR"/>
    <property type="match status" value="1"/>
</dbReference>
<feature type="compositionally biased region" description="Pro residues" evidence="4">
    <location>
        <begin position="1370"/>
        <end position="1379"/>
    </location>
</feature>
<protein>
    <recommendedName>
        <fullName evidence="7">TIR domain-containing protein</fullName>
    </recommendedName>
</protein>
<name>A0A1S4EWI6_AEDAE</name>
<feature type="transmembrane region" description="Helical" evidence="5">
    <location>
        <begin position="1016"/>
        <end position="1040"/>
    </location>
</feature>
<keyword evidence="5" id="KW-1133">Transmembrane helix</keyword>
<organism evidence="8 9">
    <name type="scientific">Aedes aegypti</name>
    <name type="common">Yellowfever mosquito</name>
    <name type="synonym">Culex aegypti</name>
    <dbReference type="NCBI Taxonomy" id="7159"/>
    <lineage>
        <taxon>Eukaryota</taxon>
        <taxon>Metazoa</taxon>
        <taxon>Ecdysozoa</taxon>
        <taxon>Arthropoda</taxon>
        <taxon>Hexapoda</taxon>
        <taxon>Insecta</taxon>
        <taxon>Pterygota</taxon>
        <taxon>Neoptera</taxon>
        <taxon>Endopterygota</taxon>
        <taxon>Diptera</taxon>
        <taxon>Nematocera</taxon>
        <taxon>Culicoidea</taxon>
        <taxon>Culicidae</taxon>
        <taxon>Culicinae</taxon>
        <taxon>Aedini</taxon>
        <taxon>Aedes</taxon>
        <taxon>Stegomyia</taxon>
    </lineage>
</organism>
<dbReference type="SUPFAM" id="SSF52047">
    <property type="entry name" value="RNI-like"/>
    <property type="match status" value="1"/>
</dbReference>
<dbReference type="InterPro" id="IPR035897">
    <property type="entry name" value="Toll_tir_struct_dom_sf"/>
</dbReference>
<dbReference type="Gene3D" id="3.80.10.10">
    <property type="entry name" value="Ribonuclease Inhibitor"/>
    <property type="match status" value="6"/>
</dbReference>
<feature type="domain" description="TIR" evidence="7">
    <location>
        <begin position="1071"/>
        <end position="1204"/>
    </location>
</feature>
<dbReference type="InParanoid" id="A0A1S4EWI6"/>
<keyword evidence="2" id="KW-0433">Leucine-rich repeat</keyword>
<dbReference type="SMART" id="SM00255">
    <property type="entry name" value="TIR"/>
    <property type="match status" value="1"/>
</dbReference>
<sequence>MSLITRKSELVAFPALLLVLLLSVHVNYSLQYDSAEARYYPSSPVESNLRYDAPDDCKYRVTPDDEVDLVCNLRTVNSEFDNTNFSVIPSEHTVSLTVICNDAIMARSKLQPKSFAHLLRLKSLSMEHCKIAKFGNDVLAGLSDLRNFTLRTHNINWPELNLEIEPEVFMHSKNLEQLDLSMNNIWSLPDHLFCSLNGLRSLNISSNRLQDVNDLGFREKVKDENGGHNSSTVSCNLDLEDLDVSKNHFVLLPASGFGTLKRLKLLKIHDNEISMVGDKALNGLKELQILDLSSNKIVALPTDLFKDPAQSIQEIYLQNNSISVLAPHIFSKLEQLQALDLSMNQLTSAWINRETFSGLIRLVLLNLGNNKITKLESEMFTDLYTLQILNLRQNQLEIIAADTFSPMNNLHTLLLSHNKIKYLDAYSLNGLYALSLLSLDNNHMTGIHPEAFRNCSALQDLNINGNDLTQVPLALKDMHLLRTIDLGENSITVIEEPGFRGMETLYGLRLISNKIENITRKTFKDLPNLQILNLARNKIQNIEPGAFESAISVQAIRLDGNLLTDIDGLFTKMPNLVWLNISDNRLEHFDYSQIPIHLQWLDLHKNELTELSNRFGMDNQLYLQTLDASFNRLTKVTPSSIPNSIEFLFLNDNQIMHVEPHCFIHKTNLTRVDLYANQLTGLDIKALRLQPVPDDKQLPEFYIGGNPFVCDCNIDWLQKINHVTSRQYPTINDIETVYCKLPYNRERSFIPLIEAEPKHFLCNYQTHCFALCHCCEFDACDCEMTCPNKCQCYHDNSWSTNVVDCSAAGYTDIPNNIPMDTTEVYLDGNNLVELSGHSFIGRKNLKVLYANHSNIEIIYNTTFIGLRRMMVLHLEHNNIQKLYGNEFSALESLRELYLQGNKISYIEDHTFSELRKLEVLRLDGSRISSFEVWQLASNPYLVEISLANNMWTCDCSFLNKLRIYLQSNTEKIIDANEISCVYNNLTSILKEKNGTKCTFRGEGMSSIVHTQEIEDMLPLLLVATCAFVGFFGLIFGMFCYRKELKVWAHSSCFGSLCYKSGTFVNEYDKDRLYDAYIINSLQDEHFVNQILASTLENDIGFRLCLHYRDFNINTYIADTIVEAVESSKRAILVLSKNFLYNEWTRFEFKGAIHEVLKRRRKLIIILYGDLPQRDLDADMRLYLRTNTCIEWDDKKFWQKLRIALPHVKKSNCLNKRSAINIYATANEYNTATTGRGGGGGVGGMAAAAALGRGGTLPAPGHGRLESHSYATIGGNCPRNCDNYDTVSNCKYNTTQHERRLNDFSRKVTAERQHEYAVPSNCLLDTTHETYNTSCERIAGETFECTSSSKYSTSSRGSSECSHSIASNHGGPPPPIPNGGPPNILSTTFMGKAEPVGGYHNNSSASNNLNSNTSSSYNNSSRKPINGGGGGGVAGSSSSSNNKGDKSNTIGHEQKNNFNDRRLPQAMWA</sequence>
<keyword evidence="5" id="KW-0812">Transmembrane</keyword>
<dbReference type="Gene3D" id="3.40.50.10140">
    <property type="entry name" value="Toll/interleukin-1 receptor homology (TIR) domain"/>
    <property type="match status" value="1"/>
</dbReference>
<dbReference type="FunFam" id="3.80.10.10:FF:000418">
    <property type="entry name" value="protein toll"/>
    <property type="match status" value="1"/>
</dbReference>
<evidence type="ECO:0000313" key="8">
    <source>
        <dbReference type="EnsemblMetazoa" id="AAEL000671-PB"/>
    </source>
</evidence>
<evidence type="ECO:0000256" key="1">
    <source>
        <dbReference type="ARBA" id="ARBA00009634"/>
    </source>
</evidence>
<keyword evidence="3" id="KW-0677">Repeat</keyword>
<reference evidence="8 9" key="1">
    <citation type="submission" date="2017-06" db="EMBL/GenBank/DDBJ databases">
        <title>Aedes aegypti genome working group (AGWG) sequencing and assembly.</title>
        <authorList>
            <consortium name="Aedes aegypti Genome Working Group (AGWG)"/>
            <person name="Matthews B.J."/>
        </authorList>
    </citation>
    <scope>NUCLEOTIDE SEQUENCE [LARGE SCALE GENOMIC DNA]</scope>
    <source>
        <strain evidence="8 9">LVP_AGWG</strain>
    </source>
</reference>
<evidence type="ECO:0000313" key="9">
    <source>
        <dbReference type="Proteomes" id="UP000008820"/>
    </source>
</evidence>
<dbReference type="FunFam" id="3.80.10.10:FF:001164">
    <property type="entry name" value="GH01279p"/>
    <property type="match status" value="1"/>
</dbReference>
<dbReference type="Pfam" id="PF13855">
    <property type="entry name" value="LRR_8"/>
    <property type="match status" value="5"/>
</dbReference>
<feature type="signal peptide" evidence="6">
    <location>
        <begin position="1"/>
        <end position="29"/>
    </location>
</feature>
<reference evidence="8" key="2">
    <citation type="submission" date="2021-02" db="UniProtKB">
        <authorList>
            <consortium name="EnsemblMetazoa"/>
        </authorList>
    </citation>
    <scope>IDENTIFICATION</scope>
    <source>
        <strain evidence="8">LVP_AGWG</strain>
    </source>
</reference>
<evidence type="ECO:0000256" key="3">
    <source>
        <dbReference type="ARBA" id="ARBA00022737"/>
    </source>
</evidence>
<feature type="region of interest" description="Disordered" evidence="4">
    <location>
        <begin position="1348"/>
        <end position="1468"/>
    </location>
</feature>
<dbReference type="InterPro" id="IPR003591">
    <property type="entry name" value="Leu-rich_rpt_typical-subtyp"/>
</dbReference>
<dbReference type="SMART" id="SM00369">
    <property type="entry name" value="LRR_TYP"/>
    <property type="match status" value="21"/>
</dbReference>
<evidence type="ECO:0000256" key="5">
    <source>
        <dbReference type="SAM" id="Phobius"/>
    </source>
</evidence>
<evidence type="ECO:0000256" key="4">
    <source>
        <dbReference type="SAM" id="MobiDB-lite"/>
    </source>
</evidence>
<comment type="similarity">
    <text evidence="1">Belongs to the Toll-like receptor family.</text>
</comment>
<feature type="chain" id="PRO_5036025620" description="TIR domain-containing protein" evidence="6">
    <location>
        <begin position="30"/>
        <end position="1468"/>
    </location>
</feature>
<feature type="compositionally biased region" description="Low complexity" evidence="4">
    <location>
        <begin position="1348"/>
        <end position="1358"/>
    </location>
</feature>
<dbReference type="SMART" id="SM00365">
    <property type="entry name" value="LRR_SD22"/>
    <property type="match status" value="8"/>
</dbReference>
<dbReference type="EnsemblMetazoa" id="AAEL000671-RB">
    <property type="protein sequence ID" value="AAEL000671-PB"/>
    <property type="gene ID" value="AAEL000671"/>
</dbReference>
<dbReference type="SUPFAM" id="SSF52200">
    <property type="entry name" value="Toll/Interleukin receptor TIR domain"/>
    <property type="match status" value="1"/>
</dbReference>
<dbReference type="InterPro" id="IPR001611">
    <property type="entry name" value="Leu-rich_rpt"/>
</dbReference>
<proteinExistence type="inferred from homology"/>
<dbReference type="OrthoDB" id="2015831at2759"/>
<dbReference type="FunFam" id="3.80.10.10:FF:000198">
    <property type="entry name" value="Blast:Protein toll"/>
    <property type="match status" value="1"/>
</dbReference>
<dbReference type="SMART" id="SM00364">
    <property type="entry name" value="LRR_BAC"/>
    <property type="match status" value="5"/>
</dbReference>
<dbReference type="PANTHER" id="PTHR24366">
    <property type="entry name" value="IG(IMMUNOGLOBULIN) AND LRR(LEUCINE RICH REPEAT) DOMAINS"/>
    <property type="match status" value="1"/>
</dbReference>
<keyword evidence="5" id="KW-0472">Membrane</keyword>
<dbReference type="SUPFAM" id="SSF52058">
    <property type="entry name" value="L domain-like"/>
    <property type="match status" value="2"/>
</dbReference>
<dbReference type="Proteomes" id="UP000008820">
    <property type="component" value="Chromosome 3"/>
</dbReference>
<dbReference type="InterPro" id="IPR000157">
    <property type="entry name" value="TIR_dom"/>
</dbReference>
<gene>
    <name evidence="8" type="primary">5565429</name>
</gene>